<evidence type="ECO:0000259" key="7">
    <source>
        <dbReference type="SMART" id="SM00852"/>
    </source>
</evidence>
<dbReference type="Proteomes" id="UP000575241">
    <property type="component" value="Unassembled WGS sequence"/>
</dbReference>
<sequence length="410" mass="42304">MKHVRVPIDERVPCGAALRFDAAQAILAAVAQPLGTERVSLARAGRRVLAEPVRAAMDIPARDLAAMDGFAVREADLAAGWRRFAVIGAAYPGAPFHGVIGSGEAVRIMTGALMPAGADRVLMRELVSAEASIATLDGAVPAKPHVRLRGSDTVAGTVVLPAGKLLDPRALVVAAAADAAELIVWRAPRVRVIATGDELVPAGEARARGGIPDSLSEAVLLLARQWGARPLGAVQVRDDEALLVAAAEAALADADVLVLCGGASRGDRDFARSALLPLGLELLFADVAIKPGKPVWLGRIGTRLVLGLPGNPTAAMTVARLFLAPLLAGLGGRGVQAALRWESLPLTQGIEANGDREAFLCAERADAGVQVIAGQSASGQSMLARADMLVRRLPGEPALAAGSTMSSLRF</sequence>
<evidence type="ECO:0000256" key="1">
    <source>
        <dbReference type="ARBA" id="ARBA00002901"/>
    </source>
</evidence>
<dbReference type="EMBL" id="JACHLN010000004">
    <property type="protein sequence ID" value="MBB4841251.1"/>
    <property type="molecule type" value="Genomic_DNA"/>
</dbReference>
<dbReference type="Pfam" id="PF00994">
    <property type="entry name" value="MoCF_biosynth"/>
    <property type="match status" value="1"/>
</dbReference>
<dbReference type="InterPro" id="IPR008284">
    <property type="entry name" value="MoCF_biosynth_CS"/>
</dbReference>
<dbReference type="PANTHER" id="PTHR10192">
    <property type="entry name" value="MOLYBDOPTERIN BIOSYNTHESIS PROTEIN"/>
    <property type="match status" value="1"/>
</dbReference>
<evidence type="ECO:0000256" key="4">
    <source>
        <dbReference type="ARBA" id="ARBA00023150"/>
    </source>
</evidence>
<dbReference type="Gene3D" id="3.40.980.10">
    <property type="entry name" value="MoaB/Mog-like domain"/>
    <property type="match status" value="1"/>
</dbReference>
<dbReference type="PANTHER" id="PTHR10192:SF5">
    <property type="entry name" value="GEPHYRIN"/>
    <property type="match status" value="1"/>
</dbReference>
<dbReference type="GO" id="GO:0061599">
    <property type="term" value="F:molybdopterin molybdotransferase activity"/>
    <property type="evidence" value="ECO:0007669"/>
    <property type="project" value="UniProtKB-UniRule"/>
</dbReference>
<name>A0A7W7K654_9SPHN</name>
<dbReference type="CDD" id="cd00887">
    <property type="entry name" value="MoeA"/>
    <property type="match status" value="1"/>
</dbReference>
<dbReference type="Gene3D" id="2.40.340.10">
    <property type="entry name" value="MoeA, C-terminal, domain IV"/>
    <property type="match status" value="1"/>
</dbReference>
<evidence type="ECO:0000313" key="9">
    <source>
        <dbReference type="Proteomes" id="UP000575241"/>
    </source>
</evidence>
<protein>
    <recommendedName>
        <fullName evidence="6">Molybdopterin molybdenumtransferase</fullName>
        <ecNumber evidence="6">2.10.1.1</ecNumber>
    </recommendedName>
</protein>
<dbReference type="InterPro" id="IPR036688">
    <property type="entry name" value="MoeA_C_domain_IV_sf"/>
</dbReference>
<feature type="domain" description="MoaB/Mog" evidence="7">
    <location>
        <begin position="191"/>
        <end position="329"/>
    </location>
</feature>
<evidence type="ECO:0000256" key="3">
    <source>
        <dbReference type="ARBA" id="ARBA00010763"/>
    </source>
</evidence>
<accession>A0A7W7K654</accession>
<dbReference type="EC" id="2.10.1.1" evidence="6"/>
<dbReference type="SUPFAM" id="SSF53218">
    <property type="entry name" value="Molybdenum cofactor biosynthesis proteins"/>
    <property type="match status" value="1"/>
</dbReference>
<dbReference type="GO" id="GO:0006777">
    <property type="term" value="P:Mo-molybdopterin cofactor biosynthetic process"/>
    <property type="evidence" value="ECO:0007669"/>
    <property type="project" value="UniProtKB-UniRule"/>
</dbReference>
<dbReference type="GO" id="GO:0046872">
    <property type="term" value="F:metal ion binding"/>
    <property type="evidence" value="ECO:0007669"/>
    <property type="project" value="UniProtKB-UniRule"/>
</dbReference>
<keyword evidence="6 8" id="KW-0808">Transferase</keyword>
<dbReference type="InterPro" id="IPR036425">
    <property type="entry name" value="MoaB/Mog-like_dom_sf"/>
</dbReference>
<reference evidence="8 9" key="1">
    <citation type="submission" date="2020-08" db="EMBL/GenBank/DDBJ databases">
        <title>Functional genomics of gut bacteria from endangered species of beetles.</title>
        <authorList>
            <person name="Carlos-Shanley C."/>
        </authorList>
    </citation>
    <scope>NUCLEOTIDE SEQUENCE [LARGE SCALE GENOMIC DNA]</scope>
    <source>
        <strain evidence="8 9">S00224</strain>
    </source>
</reference>
<dbReference type="AlphaFoldDB" id="A0A7W7K654"/>
<comment type="catalytic activity">
    <reaction evidence="5">
        <text>adenylyl-molybdopterin + molybdate = Mo-molybdopterin + AMP + H(+)</text>
        <dbReference type="Rhea" id="RHEA:35047"/>
        <dbReference type="ChEBI" id="CHEBI:15378"/>
        <dbReference type="ChEBI" id="CHEBI:36264"/>
        <dbReference type="ChEBI" id="CHEBI:62727"/>
        <dbReference type="ChEBI" id="CHEBI:71302"/>
        <dbReference type="ChEBI" id="CHEBI:456215"/>
        <dbReference type="EC" id="2.10.1.1"/>
    </reaction>
</comment>
<dbReference type="Pfam" id="PF03453">
    <property type="entry name" value="MoeA_N"/>
    <property type="match status" value="1"/>
</dbReference>
<dbReference type="Gene3D" id="3.90.105.10">
    <property type="entry name" value="Molybdopterin biosynthesis moea protein, domain 2"/>
    <property type="match status" value="1"/>
</dbReference>
<dbReference type="InterPro" id="IPR005110">
    <property type="entry name" value="MoeA_linker/N"/>
</dbReference>
<organism evidence="8 9">
    <name type="scientific">Sphingomonas kyeonggiensis</name>
    <dbReference type="NCBI Taxonomy" id="1268553"/>
    <lineage>
        <taxon>Bacteria</taxon>
        <taxon>Pseudomonadati</taxon>
        <taxon>Pseudomonadota</taxon>
        <taxon>Alphaproteobacteria</taxon>
        <taxon>Sphingomonadales</taxon>
        <taxon>Sphingomonadaceae</taxon>
        <taxon>Sphingomonas</taxon>
    </lineage>
</organism>
<comment type="caution">
    <text evidence="8">The sequence shown here is derived from an EMBL/GenBank/DDBJ whole genome shotgun (WGS) entry which is preliminary data.</text>
</comment>
<evidence type="ECO:0000256" key="2">
    <source>
        <dbReference type="ARBA" id="ARBA00005046"/>
    </source>
</evidence>
<dbReference type="GO" id="GO:0005829">
    <property type="term" value="C:cytosol"/>
    <property type="evidence" value="ECO:0007669"/>
    <property type="project" value="TreeGrafter"/>
</dbReference>
<keyword evidence="9" id="KW-1185">Reference proteome</keyword>
<evidence type="ECO:0000256" key="5">
    <source>
        <dbReference type="ARBA" id="ARBA00047317"/>
    </source>
</evidence>
<keyword evidence="6" id="KW-0500">Molybdenum</keyword>
<proteinExistence type="inferred from homology"/>
<dbReference type="UniPathway" id="UPA00344"/>
<keyword evidence="6" id="KW-0460">Magnesium</keyword>
<dbReference type="SMART" id="SM00852">
    <property type="entry name" value="MoCF_biosynth"/>
    <property type="match status" value="1"/>
</dbReference>
<dbReference type="Gene3D" id="2.170.190.11">
    <property type="entry name" value="Molybdopterin biosynthesis moea protein, domain 3"/>
    <property type="match status" value="1"/>
</dbReference>
<evidence type="ECO:0000313" key="8">
    <source>
        <dbReference type="EMBL" id="MBB4841251.1"/>
    </source>
</evidence>
<comment type="pathway">
    <text evidence="2 6">Cofactor biosynthesis; molybdopterin biosynthesis.</text>
</comment>
<dbReference type="InterPro" id="IPR001453">
    <property type="entry name" value="MoaB/Mog_dom"/>
</dbReference>
<comment type="function">
    <text evidence="1 6">Catalyzes the insertion of molybdate into adenylated molybdopterin with the concomitant release of AMP.</text>
</comment>
<dbReference type="InterPro" id="IPR038987">
    <property type="entry name" value="MoeA-like"/>
</dbReference>
<keyword evidence="4 6" id="KW-0501">Molybdenum cofactor biosynthesis</keyword>
<dbReference type="InterPro" id="IPR036135">
    <property type="entry name" value="MoeA_linker/N_sf"/>
</dbReference>
<comment type="cofactor">
    <cofactor evidence="6">
        <name>Mg(2+)</name>
        <dbReference type="ChEBI" id="CHEBI:18420"/>
    </cofactor>
</comment>
<dbReference type="RefSeq" id="WP_311768527.1">
    <property type="nucleotide sequence ID" value="NZ_JACHLN010000004.1"/>
</dbReference>
<keyword evidence="6" id="KW-0479">Metal-binding</keyword>
<comment type="similarity">
    <text evidence="3 6">Belongs to the MoeA family.</text>
</comment>
<gene>
    <name evidence="8" type="ORF">HNP52_004348</name>
</gene>
<dbReference type="SUPFAM" id="SSF63882">
    <property type="entry name" value="MoeA N-terminal region -like"/>
    <property type="match status" value="1"/>
</dbReference>
<evidence type="ECO:0000256" key="6">
    <source>
        <dbReference type="RuleBase" id="RU365090"/>
    </source>
</evidence>
<dbReference type="PROSITE" id="PS01079">
    <property type="entry name" value="MOCF_BIOSYNTHESIS_2"/>
    <property type="match status" value="1"/>
</dbReference>